<evidence type="ECO:0000313" key="7">
    <source>
        <dbReference type="EMBL" id="KAK0053943.1"/>
    </source>
</evidence>
<dbReference type="Gene3D" id="1.20.1070.10">
    <property type="entry name" value="Rhodopsin 7-helix transmembrane proteins"/>
    <property type="match status" value="1"/>
</dbReference>
<evidence type="ECO:0000256" key="2">
    <source>
        <dbReference type="ARBA" id="ARBA00022692"/>
    </source>
</evidence>
<proteinExistence type="predicted"/>
<dbReference type="GO" id="GO:0016020">
    <property type="term" value="C:membrane"/>
    <property type="evidence" value="ECO:0007669"/>
    <property type="project" value="UniProtKB-SubCell"/>
</dbReference>
<evidence type="ECO:0000256" key="1">
    <source>
        <dbReference type="ARBA" id="ARBA00004370"/>
    </source>
</evidence>
<dbReference type="PRINTS" id="PR00237">
    <property type="entry name" value="GPCRRHODOPSN"/>
</dbReference>
<dbReference type="PANTHER" id="PTHR46641">
    <property type="entry name" value="FMRFAMIDE RECEPTOR-RELATED"/>
    <property type="match status" value="1"/>
</dbReference>
<evidence type="ECO:0000256" key="4">
    <source>
        <dbReference type="ARBA" id="ARBA00023136"/>
    </source>
</evidence>
<evidence type="ECO:0000259" key="6">
    <source>
        <dbReference type="PROSITE" id="PS50262"/>
    </source>
</evidence>
<comment type="caution">
    <text evidence="7">The sequence shown here is derived from an EMBL/GenBank/DDBJ whole genome shotgun (WGS) entry which is preliminary data.</text>
</comment>
<keyword evidence="2 5" id="KW-0812">Transmembrane</keyword>
<feature type="transmembrane region" description="Helical" evidence="5">
    <location>
        <begin position="312"/>
        <end position="330"/>
    </location>
</feature>
<dbReference type="SUPFAM" id="SSF81321">
    <property type="entry name" value="Family A G protein-coupled receptor-like"/>
    <property type="match status" value="1"/>
</dbReference>
<keyword evidence="7" id="KW-0675">Receptor</keyword>
<feature type="transmembrane region" description="Helical" evidence="5">
    <location>
        <begin position="77"/>
        <end position="103"/>
    </location>
</feature>
<sequence>MSNNTKAASQEVTTLANSSVYDYYFCWFKADSAEQLQFIYVMMCFILPGLFLVGFVANMISLVILKRNGLHKPSNILLFGLVVADNISLLVLINYAKIITYFGPDKLLPTLCGFQYGENVNDFLAISVAINNALSMWGRFTSTCLPVLITLERLYAIFKPITFKAVVTVKRTTIAVICSYIFWLPWVLIINSFCTIFTRHETVSVVYLRFISQELEGILDRIQVYFLEPLHSWVPISFITTGCVIIWIKVNVTLRRRRNLTSSQNKLSWSPRTTRTLVLTCLIFSLTRGADDLCFALIPVEVKVLSTLANQIGFFLYSTNASSNLFVYILSNKKFLNIFKEMWHISKK</sequence>
<feature type="transmembrane region" description="Helical" evidence="5">
    <location>
        <begin position="172"/>
        <end position="198"/>
    </location>
</feature>
<accession>A0AAD8F7X5</accession>
<feature type="transmembrane region" description="Helical" evidence="5">
    <location>
        <begin position="38"/>
        <end position="65"/>
    </location>
</feature>
<protein>
    <submittedName>
        <fullName evidence="7">G-protein coupled receptor</fullName>
    </submittedName>
</protein>
<dbReference type="PROSITE" id="PS50262">
    <property type="entry name" value="G_PROTEIN_RECEP_F1_2"/>
    <property type="match status" value="1"/>
</dbReference>
<evidence type="ECO:0000313" key="8">
    <source>
        <dbReference type="Proteomes" id="UP001233172"/>
    </source>
</evidence>
<keyword evidence="4 5" id="KW-0472">Membrane</keyword>
<keyword evidence="8" id="KW-1185">Reference proteome</keyword>
<reference evidence="7" key="1">
    <citation type="journal article" date="2023" name="PLoS Negl. Trop. Dis.">
        <title>A genome sequence for Biomphalaria pfeifferi, the major vector snail for the human-infecting parasite Schistosoma mansoni.</title>
        <authorList>
            <person name="Bu L."/>
            <person name="Lu L."/>
            <person name="Laidemitt M.R."/>
            <person name="Zhang S.M."/>
            <person name="Mutuku M."/>
            <person name="Mkoji G."/>
            <person name="Steinauer M."/>
            <person name="Loker E.S."/>
        </authorList>
    </citation>
    <scope>NUCLEOTIDE SEQUENCE</scope>
    <source>
        <strain evidence="7">KasaAsao</strain>
    </source>
</reference>
<dbReference type="EMBL" id="JASAOG010000082">
    <property type="protein sequence ID" value="KAK0053943.1"/>
    <property type="molecule type" value="Genomic_DNA"/>
</dbReference>
<comment type="subcellular location">
    <subcellularLocation>
        <location evidence="1">Membrane</location>
    </subcellularLocation>
</comment>
<gene>
    <name evidence="7" type="ORF">Bpfe_016687</name>
</gene>
<feature type="transmembrane region" description="Helical" evidence="5">
    <location>
        <begin position="275"/>
        <end position="300"/>
    </location>
</feature>
<dbReference type="PANTHER" id="PTHR46641:SF2">
    <property type="entry name" value="FMRFAMIDE RECEPTOR"/>
    <property type="match status" value="1"/>
</dbReference>
<organism evidence="7 8">
    <name type="scientific">Biomphalaria pfeifferi</name>
    <name type="common">Bloodfluke planorb</name>
    <name type="synonym">Freshwater snail</name>
    <dbReference type="NCBI Taxonomy" id="112525"/>
    <lineage>
        <taxon>Eukaryota</taxon>
        <taxon>Metazoa</taxon>
        <taxon>Spiralia</taxon>
        <taxon>Lophotrochozoa</taxon>
        <taxon>Mollusca</taxon>
        <taxon>Gastropoda</taxon>
        <taxon>Heterobranchia</taxon>
        <taxon>Euthyneura</taxon>
        <taxon>Panpulmonata</taxon>
        <taxon>Hygrophila</taxon>
        <taxon>Lymnaeoidea</taxon>
        <taxon>Planorbidae</taxon>
        <taxon>Biomphalaria</taxon>
    </lineage>
</organism>
<evidence type="ECO:0000256" key="3">
    <source>
        <dbReference type="ARBA" id="ARBA00022989"/>
    </source>
</evidence>
<name>A0AAD8F7X5_BIOPF</name>
<feature type="transmembrane region" description="Helical" evidence="5">
    <location>
        <begin position="233"/>
        <end position="254"/>
    </location>
</feature>
<dbReference type="InterPro" id="IPR000276">
    <property type="entry name" value="GPCR_Rhodpsn"/>
</dbReference>
<reference evidence="7" key="2">
    <citation type="submission" date="2023-04" db="EMBL/GenBank/DDBJ databases">
        <authorList>
            <person name="Bu L."/>
            <person name="Lu L."/>
            <person name="Laidemitt M.R."/>
            <person name="Zhang S.M."/>
            <person name="Mutuku M."/>
            <person name="Mkoji G."/>
            <person name="Steinauer M."/>
            <person name="Loker E.S."/>
        </authorList>
    </citation>
    <scope>NUCLEOTIDE SEQUENCE</scope>
    <source>
        <strain evidence="7">KasaAsao</strain>
        <tissue evidence="7">Whole Snail</tissue>
    </source>
</reference>
<dbReference type="GO" id="GO:0004930">
    <property type="term" value="F:G protein-coupled receptor activity"/>
    <property type="evidence" value="ECO:0007669"/>
    <property type="project" value="InterPro"/>
</dbReference>
<keyword evidence="3 5" id="KW-1133">Transmembrane helix</keyword>
<feature type="domain" description="G-protein coupled receptors family 1 profile" evidence="6">
    <location>
        <begin position="57"/>
        <end position="328"/>
    </location>
</feature>
<dbReference type="Proteomes" id="UP001233172">
    <property type="component" value="Unassembled WGS sequence"/>
</dbReference>
<dbReference type="InterPro" id="IPR052954">
    <property type="entry name" value="GPCR-Ligand_Int"/>
</dbReference>
<dbReference type="InterPro" id="IPR017452">
    <property type="entry name" value="GPCR_Rhodpsn_7TM"/>
</dbReference>
<evidence type="ECO:0000256" key="5">
    <source>
        <dbReference type="SAM" id="Phobius"/>
    </source>
</evidence>
<dbReference type="AlphaFoldDB" id="A0AAD8F7X5"/>